<dbReference type="PANTHER" id="PTHR32282">
    <property type="entry name" value="BINDING PROTEIN TRANSPEPTIDASE, PUTATIVE-RELATED"/>
    <property type="match status" value="1"/>
</dbReference>
<comment type="similarity">
    <text evidence="2">In the C-terminal section; belongs to the transpeptidase family.</text>
</comment>
<dbReference type="InterPro" id="IPR050396">
    <property type="entry name" value="Glycosyltr_51/Transpeptidase"/>
</dbReference>
<accession>A0A421BL81</accession>
<dbReference type="InterPro" id="IPR001460">
    <property type="entry name" value="PCN-bd_Tpept"/>
</dbReference>
<keyword evidence="4" id="KW-0121">Carboxypeptidase</keyword>
<dbReference type="Pfam" id="PF00912">
    <property type="entry name" value="Transgly"/>
    <property type="match status" value="1"/>
</dbReference>
<evidence type="ECO:0000259" key="14">
    <source>
        <dbReference type="Pfam" id="PF00912"/>
    </source>
</evidence>
<dbReference type="InterPro" id="IPR023346">
    <property type="entry name" value="Lysozyme-like_dom_sf"/>
</dbReference>
<evidence type="ECO:0000259" key="13">
    <source>
        <dbReference type="Pfam" id="PF00905"/>
    </source>
</evidence>
<feature type="domain" description="Penicillin-binding C-terminal" evidence="15">
    <location>
        <begin position="596"/>
        <end position="676"/>
    </location>
</feature>
<evidence type="ECO:0000259" key="15">
    <source>
        <dbReference type="Pfam" id="PF06832"/>
    </source>
</evidence>
<dbReference type="GO" id="GO:0008658">
    <property type="term" value="F:penicillin binding"/>
    <property type="evidence" value="ECO:0007669"/>
    <property type="project" value="InterPro"/>
</dbReference>
<dbReference type="GO" id="GO:0004180">
    <property type="term" value="F:carboxypeptidase activity"/>
    <property type="evidence" value="ECO:0007669"/>
    <property type="project" value="UniProtKB-KW"/>
</dbReference>
<evidence type="ECO:0000256" key="2">
    <source>
        <dbReference type="ARBA" id="ARBA00007090"/>
    </source>
</evidence>
<name>A0A421BL81_9RHOB</name>
<dbReference type="SUPFAM" id="SSF53955">
    <property type="entry name" value="Lysozyme-like"/>
    <property type="match status" value="1"/>
</dbReference>
<dbReference type="UniPathway" id="UPA00219"/>
<keyword evidence="8" id="KW-0378">Hydrolase</keyword>
<evidence type="ECO:0000256" key="5">
    <source>
        <dbReference type="ARBA" id="ARBA00022670"/>
    </source>
</evidence>
<dbReference type="EMBL" id="RCHI01000014">
    <property type="protein sequence ID" value="RLL63803.1"/>
    <property type="molecule type" value="Genomic_DNA"/>
</dbReference>
<dbReference type="Pfam" id="PF00905">
    <property type="entry name" value="Transpeptidase"/>
    <property type="match status" value="1"/>
</dbReference>
<dbReference type="GO" id="GO:0009252">
    <property type="term" value="P:peptidoglycan biosynthetic process"/>
    <property type="evidence" value="ECO:0007669"/>
    <property type="project" value="UniProtKB-UniPathway"/>
</dbReference>
<feature type="chain" id="PRO_5019210892" description="peptidoglycan glycosyltransferase" evidence="12">
    <location>
        <begin position="23"/>
        <end position="680"/>
    </location>
</feature>
<comment type="caution">
    <text evidence="16">The sequence shown here is derived from an EMBL/GenBank/DDBJ whole genome shotgun (WGS) entry which is preliminary data.</text>
</comment>
<evidence type="ECO:0000256" key="4">
    <source>
        <dbReference type="ARBA" id="ARBA00022645"/>
    </source>
</evidence>
<gene>
    <name evidence="16" type="primary">pbpC</name>
    <name evidence="16" type="ORF">DYS74_13930</name>
</gene>
<feature type="domain" description="Penicillin-binding protein transpeptidase" evidence="13">
    <location>
        <begin position="300"/>
        <end position="510"/>
    </location>
</feature>
<dbReference type="InterPro" id="IPR009647">
    <property type="entry name" value="PBP_C"/>
</dbReference>
<keyword evidence="9" id="KW-0511">Multifunctional enzyme</keyword>
<evidence type="ECO:0000256" key="11">
    <source>
        <dbReference type="ARBA" id="ARBA00049902"/>
    </source>
</evidence>
<dbReference type="InterPro" id="IPR001264">
    <property type="entry name" value="Glyco_trans_51"/>
</dbReference>
<keyword evidence="6" id="KW-0328">Glycosyltransferase</keyword>
<dbReference type="Proteomes" id="UP000279673">
    <property type="component" value="Unassembled WGS sequence"/>
</dbReference>
<dbReference type="RefSeq" id="WP_121534298.1">
    <property type="nucleotide sequence ID" value="NZ_RCHI01000014.1"/>
</dbReference>
<organism evidence="16 17">
    <name type="scientific">Paenirhodobacter hankyongi</name>
    <dbReference type="NCBI Taxonomy" id="2294033"/>
    <lineage>
        <taxon>Bacteria</taxon>
        <taxon>Pseudomonadati</taxon>
        <taxon>Pseudomonadota</taxon>
        <taxon>Alphaproteobacteria</taxon>
        <taxon>Rhodobacterales</taxon>
        <taxon>Rhodobacter group</taxon>
        <taxon>Paenirhodobacter</taxon>
    </lineage>
</organism>
<evidence type="ECO:0000256" key="1">
    <source>
        <dbReference type="ARBA" id="ARBA00004752"/>
    </source>
</evidence>
<dbReference type="InterPro" id="IPR012338">
    <property type="entry name" value="Beta-lactam/transpept-like"/>
</dbReference>
<proteinExistence type="inferred from homology"/>
<comment type="catalytic activity">
    <reaction evidence="11">
        <text>[GlcNAc-(1-&gt;4)-Mur2Ac(oyl-L-Ala-gamma-D-Glu-L-Lys-D-Ala-D-Ala)](n)-di-trans,octa-cis-undecaprenyl diphosphate + beta-D-GlcNAc-(1-&gt;4)-Mur2Ac(oyl-L-Ala-gamma-D-Glu-L-Lys-D-Ala-D-Ala)-di-trans,octa-cis-undecaprenyl diphosphate = [GlcNAc-(1-&gt;4)-Mur2Ac(oyl-L-Ala-gamma-D-Glu-L-Lys-D-Ala-D-Ala)](n+1)-di-trans,octa-cis-undecaprenyl diphosphate + di-trans,octa-cis-undecaprenyl diphosphate + H(+)</text>
        <dbReference type="Rhea" id="RHEA:23708"/>
        <dbReference type="Rhea" id="RHEA-COMP:9602"/>
        <dbReference type="Rhea" id="RHEA-COMP:9603"/>
        <dbReference type="ChEBI" id="CHEBI:15378"/>
        <dbReference type="ChEBI" id="CHEBI:58405"/>
        <dbReference type="ChEBI" id="CHEBI:60033"/>
        <dbReference type="ChEBI" id="CHEBI:78435"/>
        <dbReference type="EC" id="2.4.99.28"/>
    </reaction>
</comment>
<evidence type="ECO:0000256" key="10">
    <source>
        <dbReference type="ARBA" id="ARBA00044770"/>
    </source>
</evidence>
<dbReference type="Gene3D" id="1.10.3810.10">
    <property type="entry name" value="Biosynthetic peptidoglycan transglycosylase-like"/>
    <property type="match status" value="1"/>
</dbReference>
<dbReference type="InterPro" id="IPR036950">
    <property type="entry name" value="PBP_transglycosylase"/>
</dbReference>
<comment type="similarity">
    <text evidence="3">In the N-terminal section; belongs to the glycosyltransferase 51 family.</text>
</comment>
<evidence type="ECO:0000256" key="8">
    <source>
        <dbReference type="ARBA" id="ARBA00022801"/>
    </source>
</evidence>
<dbReference type="GO" id="GO:0006508">
    <property type="term" value="P:proteolysis"/>
    <property type="evidence" value="ECO:0007669"/>
    <property type="project" value="UniProtKB-KW"/>
</dbReference>
<evidence type="ECO:0000256" key="6">
    <source>
        <dbReference type="ARBA" id="ARBA00022676"/>
    </source>
</evidence>
<reference evidence="16 17" key="1">
    <citation type="submission" date="2018-10" db="EMBL/GenBank/DDBJ databases">
        <title>Rhodobacter sp . BO-81.</title>
        <authorList>
            <person name="Im W.T."/>
        </authorList>
    </citation>
    <scope>NUCLEOTIDE SEQUENCE [LARGE SCALE GENOMIC DNA]</scope>
    <source>
        <strain evidence="16 17">BO-81</strain>
    </source>
</reference>
<dbReference type="Gene3D" id="3.40.710.10">
    <property type="entry name" value="DD-peptidase/beta-lactamase superfamily"/>
    <property type="match status" value="1"/>
</dbReference>
<dbReference type="InterPro" id="IPR011815">
    <property type="entry name" value="PBP_1c"/>
</dbReference>
<dbReference type="SUPFAM" id="SSF56601">
    <property type="entry name" value="beta-lactamase/transpeptidase-like"/>
    <property type="match status" value="1"/>
</dbReference>
<feature type="domain" description="Glycosyl transferase family 51" evidence="14">
    <location>
        <begin position="70"/>
        <end position="223"/>
    </location>
</feature>
<keyword evidence="12" id="KW-0732">Signal</keyword>
<evidence type="ECO:0000256" key="3">
    <source>
        <dbReference type="ARBA" id="ARBA00007739"/>
    </source>
</evidence>
<evidence type="ECO:0000256" key="7">
    <source>
        <dbReference type="ARBA" id="ARBA00022679"/>
    </source>
</evidence>
<keyword evidence="5" id="KW-0645">Protease</keyword>
<evidence type="ECO:0000256" key="9">
    <source>
        <dbReference type="ARBA" id="ARBA00023268"/>
    </source>
</evidence>
<dbReference type="Pfam" id="PF06832">
    <property type="entry name" value="BiPBP_C"/>
    <property type="match status" value="1"/>
</dbReference>
<evidence type="ECO:0000313" key="17">
    <source>
        <dbReference type="Proteomes" id="UP000279673"/>
    </source>
</evidence>
<comment type="pathway">
    <text evidence="1">Cell wall biogenesis; peptidoglycan biosynthesis.</text>
</comment>
<keyword evidence="17" id="KW-1185">Reference proteome</keyword>
<dbReference type="GO" id="GO:0008955">
    <property type="term" value="F:peptidoglycan glycosyltransferase activity"/>
    <property type="evidence" value="ECO:0007669"/>
    <property type="project" value="UniProtKB-EC"/>
</dbReference>
<sequence length="680" mass="70657">MRAGALAALALGLALAAGGRDALDGWVAATTLPPLTVATGTEVLARDGTLLRAFPVADGRWRLAPGPVDESFLADLVAYEDGRFYDHAGIDPVAVLRAGAQALAAGHVVSGASTLTMQVARLLEEGPTGTVAGKIRQARVALALERKLSKAQILDLYLRLAPYGGNLEGVRAASLAWFGKEPRRLTPAEAALLIALPQSPEARRPDRAPKATQAARDRVLTRLAAAGALSEDSARAAMREPVPARRRDFPALAPHLTARLAAAAAPGARIETTIDAGLQRAAERLARRAIAGMAGQVSAAMVLADHRSGEILAEVGGADWTDTARAGFVDLTQAPRSPGSTLKPFVYALAFDDGLAHPETLIEDRPVAFGSWHPQNFDHAFRGTVSVRQALTLSLNIPVVHLTEALGPERLLAALRRTGARVELPGSGAPGLAVSLGGLGISLEDLVQAYAALARMGRPVTLSALAGGAHPREGQLFGAVAAWQVADILSRIAPPPGGTPNRIAYKTGTSYGHRDALAVGFDGRHVAGVWLGRADGTPVPGAFGGEIAAPVLFELFDRIGAERAPLPPPPPATLILPNARLPQPLQRFRPRDAAFAEAPAGGPELTFPPDGAQVEVPEGGLTVKLRGGVPPFTWLANGAPVMVGARARESLLPLPAAGFVTLTVLDAEGRSASAQVRLTP</sequence>
<evidence type="ECO:0000313" key="16">
    <source>
        <dbReference type="EMBL" id="RLL63803.1"/>
    </source>
</evidence>
<protein>
    <recommendedName>
        <fullName evidence="10">peptidoglycan glycosyltransferase</fullName>
        <ecNumber evidence="10">2.4.99.28</ecNumber>
    </recommendedName>
</protein>
<dbReference type="EC" id="2.4.99.28" evidence="10"/>
<dbReference type="PANTHER" id="PTHR32282:SF15">
    <property type="entry name" value="PENICILLIN-BINDING PROTEIN 1C"/>
    <property type="match status" value="1"/>
</dbReference>
<evidence type="ECO:0000256" key="12">
    <source>
        <dbReference type="SAM" id="SignalP"/>
    </source>
</evidence>
<keyword evidence="7" id="KW-0808">Transferase</keyword>
<dbReference type="NCBIfam" id="TIGR02073">
    <property type="entry name" value="PBP_1c"/>
    <property type="match status" value="1"/>
</dbReference>
<dbReference type="GO" id="GO:0030288">
    <property type="term" value="C:outer membrane-bounded periplasmic space"/>
    <property type="evidence" value="ECO:0007669"/>
    <property type="project" value="TreeGrafter"/>
</dbReference>
<dbReference type="AlphaFoldDB" id="A0A421BL81"/>
<feature type="signal peptide" evidence="12">
    <location>
        <begin position="1"/>
        <end position="22"/>
    </location>
</feature>